<feature type="region of interest" description="Disordered" evidence="1">
    <location>
        <begin position="1"/>
        <end position="104"/>
    </location>
</feature>
<evidence type="ECO:0000313" key="3">
    <source>
        <dbReference type="Proteomes" id="UP000283210"/>
    </source>
</evidence>
<keyword evidence="3" id="KW-1185">Reference proteome</keyword>
<sequence length="180" mass="18592">MDCSSSPDTQDASPYSQPPPPPSQSSTPFQPSTPPLSNGWGSAISNGPPSLPPLSNLDNHNVVVSRPLGWTSAANSPNNNGYHSPPSDPAESSLFGSGSGHSLDQEEVISCPGCCLAGFRFPSLCLRAPPRRNPYKNLNGDHAASRGLLCPGPKAMPPSPTPTTTTSKLEPGLVLPGAKT</sequence>
<organism evidence="2 3">
    <name type="scientific">Oryzias javanicus</name>
    <name type="common">Javanese ricefish</name>
    <name type="synonym">Aplocheilus javanicus</name>
    <dbReference type="NCBI Taxonomy" id="123683"/>
    <lineage>
        <taxon>Eukaryota</taxon>
        <taxon>Metazoa</taxon>
        <taxon>Chordata</taxon>
        <taxon>Craniata</taxon>
        <taxon>Vertebrata</taxon>
        <taxon>Euteleostomi</taxon>
        <taxon>Actinopterygii</taxon>
        <taxon>Neopterygii</taxon>
        <taxon>Teleostei</taxon>
        <taxon>Neoteleostei</taxon>
        <taxon>Acanthomorphata</taxon>
        <taxon>Ovalentaria</taxon>
        <taxon>Atherinomorphae</taxon>
        <taxon>Beloniformes</taxon>
        <taxon>Adrianichthyidae</taxon>
        <taxon>Oryziinae</taxon>
        <taxon>Oryzias</taxon>
    </lineage>
</organism>
<reference evidence="2 3" key="1">
    <citation type="submission" date="2018-11" db="EMBL/GenBank/DDBJ databases">
        <authorList>
            <person name="Lopez-Roques C."/>
            <person name="Donnadieu C."/>
            <person name="Bouchez O."/>
            <person name="Klopp C."/>
            <person name="Cabau C."/>
            <person name="Zahm M."/>
        </authorList>
    </citation>
    <scope>NUCLEOTIDE SEQUENCE [LARGE SCALE GENOMIC DNA]</scope>
    <source>
        <strain evidence="2">RS831</strain>
        <tissue evidence="2">Whole body</tissue>
    </source>
</reference>
<dbReference type="OrthoDB" id="20134at2759"/>
<proteinExistence type="predicted"/>
<dbReference type="Proteomes" id="UP000283210">
    <property type="component" value="Chromosome 18"/>
</dbReference>
<feature type="compositionally biased region" description="Polar residues" evidence="1">
    <location>
        <begin position="1"/>
        <end position="12"/>
    </location>
</feature>
<feature type="compositionally biased region" description="Low complexity" evidence="1">
    <location>
        <begin position="45"/>
        <end position="59"/>
    </location>
</feature>
<feature type="region of interest" description="Disordered" evidence="1">
    <location>
        <begin position="136"/>
        <end position="180"/>
    </location>
</feature>
<name>A0A3S2PT98_ORYJA</name>
<gene>
    <name evidence="2" type="ORF">OJAV_G00180740</name>
</gene>
<feature type="compositionally biased region" description="Low complexity" evidence="1">
    <location>
        <begin position="92"/>
        <end position="102"/>
    </location>
</feature>
<accession>A0A3S2PT98</accession>
<reference evidence="2 3" key="2">
    <citation type="submission" date="2019-01" db="EMBL/GenBank/DDBJ databases">
        <title>A chromosome length genome reference of the Java medaka (oryzias javanicus).</title>
        <authorList>
            <person name="Herpin A."/>
            <person name="Takehana Y."/>
            <person name="Naruse K."/>
            <person name="Ansai S."/>
            <person name="Kawaguchi M."/>
        </authorList>
    </citation>
    <scope>NUCLEOTIDE SEQUENCE [LARGE SCALE GENOMIC DNA]</scope>
    <source>
        <strain evidence="2">RS831</strain>
        <tissue evidence="2">Whole body</tissue>
    </source>
</reference>
<dbReference type="AlphaFoldDB" id="A0A3S2PT98"/>
<evidence type="ECO:0000256" key="1">
    <source>
        <dbReference type="SAM" id="MobiDB-lite"/>
    </source>
</evidence>
<feature type="compositionally biased region" description="Polar residues" evidence="1">
    <location>
        <begin position="72"/>
        <end position="82"/>
    </location>
</feature>
<evidence type="ECO:0000313" key="2">
    <source>
        <dbReference type="EMBL" id="RVE60437.1"/>
    </source>
</evidence>
<dbReference type="EMBL" id="CM012454">
    <property type="protein sequence ID" value="RVE60437.1"/>
    <property type="molecule type" value="Genomic_DNA"/>
</dbReference>
<protein>
    <submittedName>
        <fullName evidence="2">Uncharacterized protein</fullName>
    </submittedName>
</protein>